<feature type="compositionally biased region" description="Acidic residues" evidence="1">
    <location>
        <begin position="15"/>
        <end position="26"/>
    </location>
</feature>
<name>A0AA38SZ64_9ASTR</name>
<dbReference type="Pfam" id="PF00665">
    <property type="entry name" value="rve"/>
    <property type="match status" value="1"/>
</dbReference>
<proteinExistence type="predicted"/>
<gene>
    <name evidence="3" type="ORF">OSB04_027654</name>
</gene>
<dbReference type="GO" id="GO:0008270">
    <property type="term" value="F:zinc ion binding"/>
    <property type="evidence" value="ECO:0007669"/>
    <property type="project" value="InterPro"/>
</dbReference>
<evidence type="ECO:0000259" key="2">
    <source>
        <dbReference type="PROSITE" id="PS50994"/>
    </source>
</evidence>
<dbReference type="PANTHER" id="PTHR42648:SF32">
    <property type="entry name" value="RIBONUCLEASE H-LIKE DOMAIN, GAG-PRE-INTEGRASE DOMAIN PROTEIN-RELATED"/>
    <property type="match status" value="1"/>
</dbReference>
<dbReference type="EMBL" id="JARYMX010000007">
    <property type="protein sequence ID" value="KAJ9541148.1"/>
    <property type="molecule type" value="Genomic_DNA"/>
</dbReference>
<dbReference type="Gene3D" id="3.30.420.10">
    <property type="entry name" value="Ribonuclease H-like superfamily/Ribonuclease H"/>
    <property type="match status" value="1"/>
</dbReference>
<reference evidence="3" key="1">
    <citation type="submission" date="2023-03" db="EMBL/GenBank/DDBJ databases">
        <title>Chromosome-scale reference genome and RAD-based genetic map of yellow starthistle (Centaurea solstitialis) reveal putative structural variation and QTLs associated with invader traits.</title>
        <authorList>
            <person name="Reatini B."/>
            <person name="Cang F.A."/>
            <person name="Jiang Q."/>
            <person name="Mckibben M.T.W."/>
            <person name="Barker M.S."/>
            <person name="Rieseberg L.H."/>
            <person name="Dlugosch K.M."/>
        </authorList>
    </citation>
    <scope>NUCLEOTIDE SEQUENCE</scope>
    <source>
        <strain evidence="3">CAN-66</strain>
        <tissue evidence="3">Leaf</tissue>
    </source>
</reference>
<dbReference type="GO" id="GO:0003676">
    <property type="term" value="F:nucleic acid binding"/>
    <property type="evidence" value="ECO:0007669"/>
    <property type="project" value="InterPro"/>
</dbReference>
<feature type="region of interest" description="Disordered" evidence="1">
    <location>
        <begin position="648"/>
        <end position="667"/>
    </location>
</feature>
<keyword evidence="4" id="KW-1185">Reference proteome</keyword>
<dbReference type="InterPro" id="IPR012337">
    <property type="entry name" value="RNaseH-like_sf"/>
</dbReference>
<dbReference type="InterPro" id="IPR001584">
    <property type="entry name" value="Integrase_cat-core"/>
</dbReference>
<feature type="compositionally biased region" description="Low complexity" evidence="1">
    <location>
        <begin position="654"/>
        <end position="665"/>
    </location>
</feature>
<feature type="region of interest" description="Disordered" evidence="1">
    <location>
        <begin position="1"/>
        <end position="27"/>
    </location>
</feature>
<protein>
    <recommendedName>
        <fullName evidence="2">Integrase catalytic domain-containing protein</fullName>
    </recommendedName>
</protein>
<feature type="region of interest" description="Disordered" evidence="1">
    <location>
        <begin position="163"/>
        <end position="198"/>
    </location>
</feature>
<dbReference type="Proteomes" id="UP001172457">
    <property type="component" value="Chromosome 7"/>
</dbReference>
<dbReference type="InterPro" id="IPR039537">
    <property type="entry name" value="Retrotran_Ty1/copia-like"/>
</dbReference>
<dbReference type="SUPFAM" id="SSF53098">
    <property type="entry name" value="Ribonuclease H-like"/>
    <property type="match status" value="1"/>
</dbReference>
<dbReference type="PANTHER" id="PTHR42648">
    <property type="entry name" value="TRANSPOSASE, PUTATIVE-RELATED"/>
    <property type="match status" value="1"/>
</dbReference>
<evidence type="ECO:0000256" key="1">
    <source>
        <dbReference type="SAM" id="MobiDB-lite"/>
    </source>
</evidence>
<evidence type="ECO:0000313" key="4">
    <source>
        <dbReference type="Proteomes" id="UP001172457"/>
    </source>
</evidence>
<organism evidence="3 4">
    <name type="scientific">Centaurea solstitialis</name>
    <name type="common">yellow star-thistle</name>
    <dbReference type="NCBI Taxonomy" id="347529"/>
    <lineage>
        <taxon>Eukaryota</taxon>
        <taxon>Viridiplantae</taxon>
        <taxon>Streptophyta</taxon>
        <taxon>Embryophyta</taxon>
        <taxon>Tracheophyta</taxon>
        <taxon>Spermatophyta</taxon>
        <taxon>Magnoliopsida</taxon>
        <taxon>eudicotyledons</taxon>
        <taxon>Gunneridae</taxon>
        <taxon>Pentapetalae</taxon>
        <taxon>asterids</taxon>
        <taxon>campanulids</taxon>
        <taxon>Asterales</taxon>
        <taxon>Asteraceae</taxon>
        <taxon>Carduoideae</taxon>
        <taxon>Cardueae</taxon>
        <taxon>Centaureinae</taxon>
        <taxon>Centaurea</taxon>
    </lineage>
</organism>
<feature type="domain" description="Integrase catalytic" evidence="2">
    <location>
        <begin position="384"/>
        <end position="504"/>
    </location>
</feature>
<accession>A0AA38SZ64</accession>
<dbReference type="InterPro" id="IPR036875">
    <property type="entry name" value="Znf_CCHC_sf"/>
</dbReference>
<dbReference type="GO" id="GO:0015074">
    <property type="term" value="P:DNA integration"/>
    <property type="evidence" value="ECO:0007669"/>
    <property type="project" value="InterPro"/>
</dbReference>
<dbReference type="InterPro" id="IPR036397">
    <property type="entry name" value="RNaseH_sf"/>
</dbReference>
<evidence type="ECO:0000313" key="3">
    <source>
        <dbReference type="EMBL" id="KAJ9541148.1"/>
    </source>
</evidence>
<dbReference type="SUPFAM" id="SSF57756">
    <property type="entry name" value="Retrovirus zinc finger-like domains"/>
    <property type="match status" value="1"/>
</dbReference>
<sequence>MPTGDSPDLNHQDIMEETDWDREEEDSNRWKGINQMTKEMEDTSKWKGIGHIIKEEMIKGGTETTIDTIVPILTTKEVPIIKATGTDRIPMTTIRDSLDSKVMDPATTSRETKVVPGANMKKEDTITDLIMDSSMEGMIIDREVVSSMEEIFIMAVITMGGQIQEHQQRSDNNQPQTPQQPANPGRSERHGPTCHKYGKPGHYAKECTVKFKDTAYFERKASLMRNKERGVALLVEEENWVCEEESSDEEDHFMEGHRLMTDFEGPHGDGPSTHYDNDVFEVSHVWYIGSGAYRHMIGHRSFLFDYVESSSQFCDSGYWVKQFLYGSAVNDEDGNVNFKDMNKLVSRRLVTGLSETRLSKDTLCPVCDQGKMKRSSHPPKMETNCKHPVDWIHMDLCGPMRVESMGRKKYILVLVDEFSRYTWLEFLRAKFDAANRIIAFIKCIQTLLGHRVKKLRSDNGTEFQNAKLQSFLEDVGISHNFSIVCSPQQNGVVERNKRILVEAVEAVSTACFTQNRTLIVKRTGKTTYEQSKPNIDYFKVFGCKCYVLNDRDDLGKFDPKSNDSSNAIFPELSTPLPRTDFAPNTFASDFIDPADNDLPTLMTPIVVAVELGSSSTSVSSDAFVMESSSVLTANAKTSTEIVTPELVVSPPQNSSTEQSMTTSSEPVQEQTTSLVLAPILETAPLPSPGSSQRTYAQVVREPRVGHNKMANKVA</sequence>
<comment type="caution">
    <text evidence="3">The sequence shown here is derived from an EMBL/GenBank/DDBJ whole genome shotgun (WGS) entry which is preliminary data.</text>
</comment>
<dbReference type="PROSITE" id="PS50994">
    <property type="entry name" value="INTEGRASE"/>
    <property type="match status" value="1"/>
</dbReference>
<feature type="compositionally biased region" description="Low complexity" evidence="1">
    <location>
        <begin position="172"/>
        <end position="184"/>
    </location>
</feature>
<dbReference type="AlphaFoldDB" id="A0AA38SZ64"/>